<dbReference type="AlphaFoldDB" id="A0A5B8XF82"/>
<dbReference type="EMBL" id="CP029077">
    <property type="protein sequence ID" value="QED23011.1"/>
    <property type="molecule type" value="Genomic_DNA"/>
</dbReference>
<sequence>MSFTPNKQQLADFLKKVDEKLIQLPDFQRGWVWDDDRIKSLIVSVAKGFPIGSIMCLAYDANSTNDVKFKTRTIENVINNHNNSAQMLLLDGQQRITSLYGSLMAKQAIQVEDRKEKLFYYINLKEFADGNLEDAIFSIPANRIQKENNSLEISGIDLSTAQKEYERECFPLNKIFDYSDWQSGFVQSRGNDCFAERFKFFEYFRTNFIDKITKYEVPTIELSKDTPLNAICLIFEKVNTGGVALDVFELLTAKYAASDYQLRDDWFHPSDKHKFGHITTKLRKLPLLNLLEKTQFLQIVTLLSTFSNNEHPLCTKEAVLKLSLSEYSKYKEQAYDGLKLVAEFLHSEKILHCKDIPYHNQLVPLAAILAILHKEYKSDNIRQKIRQWYWCGVFGEMYGSATETKAAKDVKEVVSWINKNGNQPTTIERSSFREDRIDEVSTKRSAVYKGVLALILQNKDCLDFKSCKRLDTSIHFDNPLDHHHIFPQDWCEKNKIDPFQTHSIVNKAIISADINRAIGGDAPSLYLPKLQEDNARIDDALVSHLIDSVALRNDDFQTFYKNRKKELITLIAKVTGKVIVSGEV</sequence>
<dbReference type="PANTHER" id="PTHR37292">
    <property type="entry name" value="VNG6097C"/>
    <property type="match status" value="1"/>
</dbReference>
<gene>
    <name evidence="2" type="ORF">Deia_00203</name>
</gene>
<protein>
    <recommendedName>
        <fullName evidence="1">GmrSD restriction endonucleases N-terminal domain-containing protein</fullName>
    </recommendedName>
</protein>
<dbReference type="InterPro" id="IPR004919">
    <property type="entry name" value="GmrSD_N"/>
</dbReference>
<accession>A0A5B8XF82</accession>
<evidence type="ECO:0000313" key="3">
    <source>
        <dbReference type="Proteomes" id="UP000321934"/>
    </source>
</evidence>
<evidence type="ECO:0000313" key="2">
    <source>
        <dbReference type="EMBL" id="QED23011.1"/>
    </source>
</evidence>
<dbReference type="Pfam" id="PF03235">
    <property type="entry name" value="GmrSD_N"/>
    <property type="match status" value="1"/>
</dbReference>
<evidence type="ECO:0000259" key="1">
    <source>
        <dbReference type="Pfam" id="PF03235"/>
    </source>
</evidence>
<feature type="domain" description="GmrSD restriction endonucleases N-terminal" evidence="1">
    <location>
        <begin position="11"/>
        <end position="255"/>
    </location>
</feature>
<dbReference type="PANTHER" id="PTHR37292:SF2">
    <property type="entry name" value="DUF262 DOMAIN-CONTAINING PROTEIN"/>
    <property type="match status" value="1"/>
</dbReference>
<organism evidence="2 3">
    <name type="scientific">Candidatus Deianiraea vastatrix</name>
    <dbReference type="NCBI Taxonomy" id="2163644"/>
    <lineage>
        <taxon>Bacteria</taxon>
        <taxon>Pseudomonadati</taxon>
        <taxon>Pseudomonadota</taxon>
        <taxon>Alphaproteobacteria</taxon>
        <taxon>Rickettsiales</taxon>
        <taxon>Candidatus Deianiraeaceae</taxon>
        <taxon>Candidatus Deianiraea</taxon>
    </lineage>
</organism>
<dbReference type="RefSeq" id="WP_146820313.1">
    <property type="nucleotide sequence ID" value="NZ_CP029077.1"/>
</dbReference>
<dbReference type="OrthoDB" id="9798761at2"/>
<keyword evidence="3" id="KW-1185">Reference proteome</keyword>
<proteinExistence type="predicted"/>
<reference evidence="2 3" key="1">
    <citation type="journal article" date="2019" name="ISME J.">
        <title>Deianiraea, an extracellular bacterium associated with the ciliate Paramecium, suggests an alternative scenario for the evolution of Rickettsiales.</title>
        <authorList>
            <person name="Castelli M."/>
            <person name="Sabaneyeva E."/>
            <person name="Lanzoni O."/>
            <person name="Lebedeva N."/>
            <person name="Floriano A.M."/>
            <person name="Gaiarsa S."/>
            <person name="Benken K."/>
            <person name="Modeo L."/>
            <person name="Bandi C."/>
            <person name="Potekhin A."/>
            <person name="Sassera D."/>
            <person name="Petroni G."/>
        </authorList>
    </citation>
    <scope>NUCLEOTIDE SEQUENCE [LARGE SCALE GENOMIC DNA]</scope>
    <source>
        <strain evidence="2">CyL4-1</strain>
    </source>
</reference>
<name>A0A5B8XF82_9RICK</name>
<dbReference type="Proteomes" id="UP000321934">
    <property type="component" value="Chromosome"/>
</dbReference>